<dbReference type="InterPro" id="IPR000192">
    <property type="entry name" value="Aminotrans_V_dom"/>
</dbReference>
<dbReference type="Gene3D" id="3.40.640.10">
    <property type="entry name" value="Type I PLP-dependent aspartate aminotransferase-like (Major domain)"/>
    <property type="match status" value="1"/>
</dbReference>
<dbReference type="EMBL" id="UINC01219251">
    <property type="protein sequence ID" value="SVE46637.1"/>
    <property type="molecule type" value="Genomic_DNA"/>
</dbReference>
<dbReference type="InterPro" id="IPR015424">
    <property type="entry name" value="PyrdxlP-dep_Trfase"/>
</dbReference>
<feature type="non-terminal residue" evidence="4">
    <location>
        <position position="123"/>
    </location>
</feature>
<protein>
    <recommendedName>
        <fullName evidence="3">Aminotransferase class V domain-containing protein</fullName>
    </recommendedName>
</protein>
<comment type="cofactor">
    <cofactor evidence="1">
        <name>pyridoxal 5'-phosphate</name>
        <dbReference type="ChEBI" id="CHEBI:597326"/>
    </cofactor>
</comment>
<organism evidence="4">
    <name type="scientific">marine metagenome</name>
    <dbReference type="NCBI Taxonomy" id="408172"/>
    <lineage>
        <taxon>unclassified sequences</taxon>
        <taxon>metagenomes</taxon>
        <taxon>ecological metagenomes</taxon>
    </lineage>
</organism>
<reference evidence="4" key="1">
    <citation type="submission" date="2018-05" db="EMBL/GenBank/DDBJ databases">
        <authorList>
            <person name="Lanie J.A."/>
            <person name="Ng W.-L."/>
            <person name="Kazmierczak K.M."/>
            <person name="Andrzejewski T.M."/>
            <person name="Davidsen T.M."/>
            <person name="Wayne K.J."/>
            <person name="Tettelin H."/>
            <person name="Glass J.I."/>
            <person name="Rusch D."/>
            <person name="Podicherti R."/>
            <person name="Tsui H.-C.T."/>
            <person name="Winkler M.E."/>
        </authorList>
    </citation>
    <scope>NUCLEOTIDE SEQUENCE</scope>
</reference>
<evidence type="ECO:0000313" key="4">
    <source>
        <dbReference type="EMBL" id="SVE46637.1"/>
    </source>
</evidence>
<dbReference type="AlphaFoldDB" id="A0A383DQ47"/>
<proteinExistence type="inferred from homology"/>
<dbReference type="InterPro" id="IPR015422">
    <property type="entry name" value="PyrdxlP-dep_Trfase_small"/>
</dbReference>
<evidence type="ECO:0000259" key="3">
    <source>
        <dbReference type="Pfam" id="PF00266"/>
    </source>
</evidence>
<dbReference type="Pfam" id="PF00266">
    <property type="entry name" value="Aminotran_5"/>
    <property type="match status" value="1"/>
</dbReference>
<feature type="domain" description="Aminotransferase class V" evidence="3">
    <location>
        <begin position="4"/>
        <end position="117"/>
    </location>
</feature>
<dbReference type="PANTHER" id="PTHR11601:SF34">
    <property type="entry name" value="CYSTEINE DESULFURASE"/>
    <property type="match status" value="1"/>
</dbReference>
<dbReference type="SUPFAM" id="SSF53383">
    <property type="entry name" value="PLP-dependent transferases"/>
    <property type="match status" value="1"/>
</dbReference>
<dbReference type="Gene3D" id="3.90.1150.10">
    <property type="entry name" value="Aspartate Aminotransferase, domain 1"/>
    <property type="match status" value="1"/>
</dbReference>
<dbReference type="InterPro" id="IPR015421">
    <property type="entry name" value="PyrdxlP-dep_Trfase_major"/>
</dbReference>
<gene>
    <name evidence="4" type="ORF">METZ01_LOCUS499491</name>
</gene>
<comment type="similarity">
    <text evidence="2">Belongs to the class-V pyridoxal-phosphate-dependent aminotransferase family. NifS/IscS subfamily.</text>
</comment>
<accession>A0A383DQ47</accession>
<sequence length="123" mass="13681">MKQIYLDNQATTPIDPLVFSAMEPWMKEKFGNAASRNHPYGWEADETVEISRESVAAIIGAHPKEIIFTSGATEANNLALQGVAKSHQGKDKHIITASTEHKAILDICDHLEKERFVITRLPV</sequence>
<evidence type="ECO:0000256" key="2">
    <source>
        <dbReference type="ARBA" id="ARBA00006490"/>
    </source>
</evidence>
<evidence type="ECO:0000256" key="1">
    <source>
        <dbReference type="ARBA" id="ARBA00001933"/>
    </source>
</evidence>
<name>A0A383DQ47_9ZZZZ</name>
<dbReference type="PANTHER" id="PTHR11601">
    <property type="entry name" value="CYSTEINE DESULFURYLASE FAMILY MEMBER"/>
    <property type="match status" value="1"/>
</dbReference>